<protein>
    <submittedName>
        <fullName evidence="1">Uncharacterized protein</fullName>
    </submittedName>
</protein>
<reference evidence="1" key="1">
    <citation type="submission" date="2023-11" db="EMBL/GenBank/DDBJ databases">
        <authorList>
            <person name="Poullet M."/>
        </authorList>
    </citation>
    <scope>NUCLEOTIDE SEQUENCE</scope>
    <source>
        <strain evidence="1">E1834</strain>
    </source>
</reference>
<evidence type="ECO:0000313" key="2">
    <source>
        <dbReference type="Proteomes" id="UP001497535"/>
    </source>
</evidence>
<organism evidence="1 2">
    <name type="scientific">Meloidogyne enterolobii</name>
    <name type="common">Root-knot nematode worm</name>
    <name type="synonym">Meloidogyne mayaguensis</name>
    <dbReference type="NCBI Taxonomy" id="390850"/>
    <lineage>
        <taxon>Eukaryota</taxon>
        <taxon>Metazoa</taxon>
        <taxon>Ecdysozoa</taxon>
        <taxon>Nematoda</taxon>
        <taxon>Chromadorea</taxon>
        <taxon>Rhabditida</taxon>
        <taxon>Tylenchina</taxon>
        <taxon>Tylenchomorpha</taxon>
        <taxon>Tylenchoidea</taxon>
        <taxon>Meloidogynidae</taxon>
        <taxon>Meloidogyninae</taxon>
        <taxon>Meloidogyne</taxon>
    </lineage>
</organism>
<dbReference type="EMBL" id="CAVMJV010000048">
    <property type="protein sequence ID" value="CAK5082771.1"/>
    <property type="molecule type" value="Genomic_DNA"/>
</dbReference>
<dbReference type="Proteomes" id="UP001497535">
    <property type="component" value="Unassembled WGS sequence"/>
</dbReference>
<proteinExistence type="predicted"/>
<name>A0ACB0ZWZ0_MELEN</name>
<keyword evidence="2" id="KW-1185">Reference proteome</keyword>
<gene>
    <name evidence="1" type="ORF">MENTE1834_LOCUS30071</name>
</gene>
<comment type="caution">
    <text evidence="1">The sequence shown here is derived from an EMBL/GenBank/DDBJ whole genome shotgun (WGS) entry which is preliminary data.</text>
</comment>
<evidence type="ECO:0000313" key="1">
    <source>
        <dbReference type="EMBL" id="CAK5082771.1"/>
    </source>
</evidence>
<accession>A0ACB0ZWZ0</accession>
<sequence length="133" mass="15417">MYLSIIQYNKSKIFKNIILASFSLLILATIIQNNQVNSLTIPDKQLKWVFKPVPADISILSNDEFNGIIIPQRRTHNPNKRMAEVGKRERIILVFFKYLLTDISYLIILIEIFFLFKQDSLGGNDFLIKRSGV</sequence>